<dbReference type="Pfam" id="PF00005">
    <property type="entry name" value="ABC_tran"/>
    <property type="match status" value="1"/>
</dbReference>
<dbReference type="GO" id="GO:0016020">
    <property type="term" value="C:membrane"/>
    <property type="evidence" value="ECO:0007669"/>
    <property type="project" value="UniProtKB-SubCell"/>
</dbReference>
<feature type="transmembrane region" description="Helical" evidence="8">
    <location>
        <begin position="676"/>
        <end position="695"/>
    </location>
</feature>
<reference evidence="10 11" key="1">
    <citation type="submission" date="2011-08" db="EMBL/GenBank/DDBJ databases">
        <authorList>
            <person name="Liu Z.J."/>
            <person name="Shi F.L."/>
            <person name="Lu J.Q."/>
            <person name="Li M."/>
            <person name="Wang Z.L."/>
        </authorList>
    </citation>
    <scope>NUCLEOTIDE SEQUENCE [LARGE SCALE GENOMIC DNA]</scope>
    <source>
        <strain evidence="10 11">USNM 41457</strain>
    </source>
</reference>
<organism evidence="10 11">
    <name type="scientific">Edhazardia aedis (strain USNM 41457)</name>
    <name type="common">Microsporidian parasite</name>
    <dbReference type="NCBI Taxonomy" id="1003232"/>
    <lineage>
        <taxon>Eukaryota</taxon>
        <taxon>Fungi</taxon>
        <taxon>Fungi incertae sedis</taxon>
        <taxon>Microsporidia</taxon>
        <taxon>Edhazardia</taxon>
    </lineage>
</organism>
<dbReference type="Gene3D" id="3.40.50.300">
    <property type="entry name" value="P-loop containing nucleotide triphosphate hydrolases"/>
    <property type="match status" value="2"/>
</dbReference>
<feature type="domain" description="ABC transporter" evidence="9">
    <location>
        <begin position="7"/>
        <end position="388"/>
    </location>
</feature>
<keyword evidence="6 8" id="KW-1133">Transmembrane helix</keyword>
<dbReference type="STRING" id="1003232.J9D1I0"/>
<evidence type="ECO:0000256" key="2">
    <source>
        <dbReference type="ARBA" id="ARBA00022448"/>
    </source>
</evidence>
<evidence type="ECO:0000313" key="11">
    <source>
        <dbReference type="Proteomes" id="UP000003163"/>
    </source>
</evidence>
<dbReference type="EMBL" id="AFBI03000001">
    <property type="protein sequence ID" value="EJW01434.1"/>
    <property type="molecule type" value="Genomic_DNA"/>
</dbReference>
<dbReference type="PANTHER" id="PTHR48041:SF139">
    <property type="entry name" value="PROTEIN SCARLET"/>
    <property type="match status" value="1"/>
</dbReference>
<reference evidence="11" key="2">
    <citation type="submission" date="2015-07" db="EMBL/GenBank/DDBJ databases">
        <title>Contrasting host-pathogen interactions and genome evolution in two generalist and specialist microsporidian pathogens of mosquitoes.</title>
        <authorList>
            <consortium name="The Broad Institute Genomics Platform"/>
            <consortium name="The Broad Institute Genome Sequencing Center for Infectious Disease"/>
            <person name="Cuomo C.A."/>
            <person name="Sanscrainte N.D."/>
            <person name="Goldberg J.M."/>
            <person name="Heiman D."/>
            <person name="Young S."/>
            <person name="Zeng Q."/>
            <person name="Becnel J.J."/>
            <person name="Birren B.W."/>
        </authorList>
    </citation>
    <scope>NUCLEOTIDE SEQUENCE [LARGE SCALE GENOMIC DNA]</scope>
    <source>
        <strain evidence="11">USNM 41457</strain>
    </source>
</reference>
<evidence type="ECO:0000256" key="4">
    <source>
        <dbReference type="ARBA" id="ARBA00022741"/>
    </source>
</evidence>
<dbReference type="OMA" id="RRRCKLE"/>
<dbReference type="PANTHER" id="PTHR48041">
    <property type="entry name" value="ABC TRANSPORTER G FAMILY MEMBER 28"/>
    <property type="match status" value="1"/>
</dbReference>
<keyword evidence="4" id="KW-0547">Nucleotide-binding</keyword>
<dbReference type="InParanoid" id="J9D1I0"/>
<keyword evidence="5" id="KW-0067">ATP-binding</keyword>
<dbReference type="InterPro" id="IPR027417">
    <property type="entry name" value="P-loop_NTPase"/>
</dbReference>
<dbReference type="InterPro" id="IPR043926">
    <property type="entry name" value="ABCG_dom"/>
</dbReference>
<dbReference type="InterPro" id="IPR003439">
    <property type="entry name" value="ABC_transporter-like_ATP-bd"/>
</dbReference>
<feature type="transmembrane region" description="Helical" evidence="8">
    <location>
        <begin position="601"/>
        <end position="622"/>
    </location>
</feature>
<evidence type="ECO:0000256" key="3">
    <source>
        <dbReference type="ARBA" id="ARBA00022692"/>
    </source>
</evidence>
<keyword evidence="11" id="KW-1185">Reference proteome</keyword>
<evidence type="ECO:0000256" key="1">
    <source>
        <dbReference type="ARBA" id="ARBA00004141"/>
    </source>
</evidence>
<dbReference type="HOGENOM" id="CLU_020421_1_0_1"/>
<name>J9D1I0_EDHAE</name>
<dbReference type="GO" id="GO:0140359">
    <property type="term" value="F:ABC-type transporter activity"/>
    <property type="evidence" value="ECO:0007669"/>
    <property type="project" value="InterPro"/>
</dbReference>
<feature type="transmembrane region" description="Helical" evidence="8">
    <location>
        <begin position="474"/>
        <end position="491"/>
    </location>
</feature>
<dbReference type="Pfam" id="PF19055">
    <property type="entry name" value="ABC2_membrane_7"/>
    <property type="match status" value="1"/>
</dbReference>
<dbReference type="GO" id="GO:0016887">
    <property type="term" value="F:ATP hydrolysis activity"/>
    <property type="evidence" value="ECO:0007669"/>
    <property type="project" value="InterPro"/>
</dbReference>
<dbReference type="InterPro" id="IPR017871">
    <property type="entry name" value="ABC_transporter-like_CS"/>
</dbReference>
<accession>J9D1I0</accession>
<keyword evidence="7 8" id="KW-0472">Membrane</keyword>
<keyword evidence="2" id="KW-0813">Transport</keyword>
<evidence type="ECO:0000256" key="8">
    <source>
        <dbReference type="SAM" id="Phobius"/>
    </source>
</evidence>
<feature type="transmembrane region" description="Helical" evidence="8">
    <location>
        <begin position="730"/>
        <end position="752"/>
    </location>
</feature>
<dbReference type="InterPro" id="IPR003593">
    <property type="entry name" value="AAA+_ATPase"/>
</dbReference>
<dbReference type="VEuPathDB" id="MicrosporidiaDB:EDEG_00028"/>
<dbReference type="OrthoDB" id="2141921at2759"/>
<dbReference type="SUPFAM" id="SSF52540">
    <property type="entry name" value="P-loop containing nucleoside triphosphate hydrolases"/>
    <property type="match status" value="1"/>
</dbReference>
<evidence type="ECO:0000256" key="5">
    <source>
        <dbReference type="ARBA" id="ARBA00022840"/>
    </source>
</evidence>
<proteinExistence type="predicted"/>
<protein>
    <recommendedName>
        <fullName evidence="9">ABC transporter domain-containing protein</fullName>
    </recommendedName>
</protein>
<evidence type="ECO:0000256" key="6">
    <source>
        <dbReference type="ARBA" id="ARBA00022989"/>
    </source>
</evidence>
<comment type="caution">
    <text evidence="10">The sequence shown here is derived from an EMBL/GenBank/DDBJ whole genome shotgun (WGS) entry which is preliminary data.</text>
</comment>
<dbReference type="AlphaFoldDB" id="J9D1I0"/>
<sequence length="773" mass="88919">MLEWEGLNFEVLNKNKISKSKYYDIIKNCSGKVNKGEMMAIMGLSGSGKTTLLNGIAGRIPSGSKTQGNVTFNGKHRNIHSWLNEIGFVDQDDLVHNSLTVRETLRYSALFRLKKRKTYESEVYEHVNQENFEDSYVINTGKTIDLDTKLKNTEEFVEINESDKINQFSADKNTKHILESSDISEKKSSEHLRDIYLQEIQNEKYILANPVDVKKSNHNDKNNIFHTFLSKFKPTLLLSKIRKIFSDNFVFHNKFEGVDIQEIDKKVEKIIKDLRLTECAQNEMKKISGGERKRVMIGIELISDPQVLFLDEPTSGLDTLTALKIIKILKEQAEMNGKIIILTIHQPTTEIFNQFNHLILLNHGFVLYNGKTNTVEDHFRSLGILKRDLITVPEFIIEICSDEFKEENPNAFYMEECIFKEQPIVKDENLQNTKNKFYMNMAFSAWHTKILLQRKFRIEMNNKLRFLKNLCMKMSMYLTLYLIVLVVYNIATKQPSNFLSKSAALGNIIKMFSDLTKNNEFLISIVMGTLTSIILYFLVFLQVSSAVTSFYHDNKITRREIAVESYSILSYYISLLIYQMLYELICPVICLFLYVLTLPKILSPVFIFMHVLSPFASVPFGICIGSITSIKQIITILSSASASISSISPATIASIIKNYGINPLTNRNNWIGNLSYFAALIPSYHYVTIFSQLSIDTNNLKSKNKALIRAALQNYYSDQMKYIGGQLYSLLQLFLLFIICIIFFTILGTYLLGLQLMPEIRLELEKNRYKKTS</sequence>
<dbReference type="InterPro" id="IPR050352">
    <property type="entry name" value="ABCG_transporters"/>
</dbReference>
<evidence type="ECO:0000256" key="7">
    <source>
        <dbReference type="ARBA" id="ARBA00023136"/>
    </source>
</evidence>
<dbReference type="PROSITE" id="PS00211">
    <property type="entry name" value="ABC_TRANSPORTER_1"/>
    <property type="match status" value="1"/>
</dbReference>
<feature type="transmembrane region" description="Helical" evidence="8">
    <location>
        <begin position="634"/>
        <end position="656"/>
    </location>
</feature>
<dbReference type="PROSITE" id="PS50893">
    <property type="entry name" value="ABC_TRANSPORTER_2"/>
    <property type="match status" value="1"/>
</dbReference>
<gene>
    <name evidence="10" type="ORF">EDEG_00028</name>
</gene>
<dbReference type="Proteomes" id="UP000003163">
    <property type="component" value="Unassembled WGS sequence"/>
</dbReference>
<evidence type="ECO:0000259" key="9">
    <source>
        <dbReference type="PROSITE" id="PS50893"/>
    </source>
</evidence>
<comment type="subcellular location">
    <subcellularLocation>
        <location evidence="1">Membrane</location>
        <topology evidence="1">Multi-pass membrane protein</topology>
    </subcellularLocation>
</comment>
<dbReference type="SMART" id="SM00382">
    <property type="entry name" value="AAA"/>
    <property type="match status" value="1"/>
</dbReference>
<feature type="transmembrane region" description="Helical" evidence="8">
    <location>
        <begin position="568"/>
        <end position="595"/>
    </location>
</feature>
<keyword evidence="3 8" id="KW-0812">Transmembrane</keyword>
<dbReference type="GO" id="GO:0005524">
    <property type="term" value="F:ATP binding"/>
    <property type="evidence" value="ECO:0007669"/>
    <property type="project" value="UniProtKB-KW"/>
</dbReference>
<evidence type="ECO:0000313" key="10">
    <source>
        <dbReference type="EMBL" id="EJW01434.1"/>
    </source>
</evidence>
<feature type="transmembrane region" description="Helical" evidence="8">
    <location>
        <begin position="521"/>
        <end position="547"/>
    </location>
</feature>